<evidence type="ECO:0000313" key="2">
    <source>
        <dbReference type="EMBL" id="DAD85414.1"/>
    </source>
</evidence>
<keyword evidence="1" id="KW-0812">Transmembrane</keyword>
<protein>
    <submittedName>
        <fullName evidence="2">Uncharacterized protein</fullName>
    </submittedName>
</protein>
<proteinExistence type="predicted"/>
<evidence type="ECO:0000256" key="1">
    <source>
        <dbReference type="SAM" id="Phobius"/>
    </source>
</evidence>
<reference evidence="2" key="1">
    <citation type="journal article" date="2021" name="Proc. Natl. Acad. Sci. U.S.A.">
        <title>A Catalog of Tens of Thousands of Viruses from Human Metagenomes Reveals Hidden Associations with Chronic Diseases.</title>
        <authorList>
            <person name="Tisza M.J."/>
            <person name="Buck C.B."/>
        </authorList>
    </citation>
    <scope>NUCLEOTIDE SEQUENCE</scope>
    <source>
        <strain evidence="2">CtigT3</strain>
    </source>
</reference>
<keyword evidence="1" id="KW-1133">Transmembrane helix</keyword>
<organism evidence="2">
    <name type="scientific">Siphoviridae sp. ctigT3</name>
    <dbReference type="NCBI Taxonomy" id="2826434"/>
    <lineage>
        <taxon>Viruses</taxon>
        <taxon>Duplodnaviria</taxon>
        <taxon>Heunggongvirae</taxon>
        <taxon>Uroviricota</taxon>
        <taxon>Caudoviricetes</taxon>
    </lineage>
</organism>
<accession>A0A8S5MSY1</accession>
<dbReference type="EMBL" id="BK014981">
    <property type="protein sequence ID" value="DAD85414.1"/>
    <property type="molecule type" value="Genomic_DNA"/>
</dbReference>
<name>A0A8S5MSY1_9CAUD</name>
<feature type="transmembrane region" description="Helical" evidence="1">
    <location>
        <begin position="29"/>
        <end position="54"/>
    </location>
</feature>
<keyword evidence="1" id="KW-0472">Membrane</keyword>
<sequence length="60" mass="6739">MKVILTKHLWKFFMFLFSKETPLNMQGVMASWGCALLVLAGAVGFACFLGISLYKYFIGV</sequence>